<dbReference type="SUPFAM" id="SSF55874">
    <property type="entry name" value="ATPase domain of HSP90 chaperone/DNA topoisomerase II/histidine kinase"/>
    <property type="match status" value="1"/>
</dbReference>
<proteinExistence type="predicted"/>
<dbReference type="GO" id="GO:0016301">
    <property type="term" value="F:kinase activity"/>
    <property type="evidence" value="ECO:0007669"/>
    <property type="project" value="UniProtKB-KW"/>
</dbReference>
<sequence>MLIRQSEASITVAGPKPGWEVNSASPLEEAGKAMGQAPALIEYWAGRTVAAGPSVDFHRLGLAGCIDVLTAPLRRGGTYIRWETPHHGVEIPATSAALLYRAAQVTLENVYEHAKASQVTIRVAAVYHGIRLVIADNGVGFECNTADSSQHGPSMGPLLLALQKHDGVITIDSSPGNTKFAVTLPLD</sequence>
<evidence type="ECO:0000313" key="3">
    <source>
        <dbReference type="Proteomes" id="UP001226577"/>
    </source>
</evidence>
<keyword evidence="2" id="KW-0808">Transferase</keyword>
<protein>
    <submittedName>
        <fullName evidence="2">Signal transduction histidine kinase</fullName>
    </submittedName>
</protein>
<dbReference type="Pfam" id="PF02518">
    <property type="entry name" value="HATPase_c"/>
    <property type="match status" value="1"/>
</dbReference>
<feature type="domain" description="Histidine kinase/HSP90-like ATPase" evidence="1">
    <location>
        <begin position="97"/>
        <end position="186"/>
    </location>
</feature>
<dbReference type="InterPro" id="IPR003594">
    <property type="entry name" value="HATPase_dom"/>
</dbReference>
<dbReference type="Proteomes" id="UP001226577">
    <property type="component" value="Unassembled WGS sequence"/>
</dbReference>
<dbReference type="EMBL" id="JAUSRE010000031">
    <property type="protein sequence ID" value="MDP9890577.1"/>
    <property type="molecule type" value="Genomic_DNA"/>
</dbReference>
<dbReference type="Gene3D" id="3.30.565.10">
    <property type="entry name" value="Histidine kinase-like ATPase, C-terminal domain"/>
    <property type="match status" value="1"/>
</dbReference>
<dbReference type="RefSeq" id="WP_307311976.1">
    <property type="nucleotide sequence ID" value="NZ_JAUSRE010000031.1"/>
</dbReference>
<comment type="caution">
    <text evidence="2">The sequence shown here is derived from an EMBL/GenBank/DDBJ whole genome shotgun (WGS) entry which is preliminary data.</text>
</comment>
<keyword evidence="3" id="KW-1185">Reference proteome</keyword>
<accession>A0ABT9RZV5</accession>
<evidence type="ECO:0000259" key="1">
    <source>
        <dbReference type="Pfam" id="PF02518"/>
    </source>
</evidence>
<dbReference type="InterPro" id="IPR036890">
    <property type="entry name" value="HATPase_C_sf"/>
</dbReference>
<reference evidence="2 3" key="1">
    <citation type="submission" date="2023-07" db="EMBL/GenBank/DDBJ databases">
        <title>Sorghum-associated microbial communities from plants grown in Nebraska, USA.</title>
        <authorList>
            <person name="Schachtman D."/>
        </authorList>
    </citation>
    <scope>NUCLEOTIDE SEQUENCE [LARGE SCALE GENOMIC DNA]</scope>
    <source>
        <strain evidence="2 3">CC222</strain>
    </source>
</reference>
<evidence type="ECO:0000313" key="2">
    <source>
        <dbReference type="EMBL" id="MDP9890577.1"/>
    </source>
</evidence>
<name>A0ABT9RZV5_9MICC</name>
<gene>
    <name evidence="2" type="ORF">J2X98_004191</name>
</gene>
<keyword evidence="2" id="KW-0418">Kinase</keyword>
<organism evidence="2 3">
    <name type="scientific">Pseudarthrobacter enclensis</name>
    <dbReference type="NCBI Taxonomy" id="993070"/>
    <lineage>
        <taxon>Bacteria</taxon>
        <taxon>Bacillati</taxon>
        <taxon>Actinomycetota</taxon>
        <taxon>Actinomycetes</taxon>
        <taxon>Micrococcales</taxon>
        <taxon>Micrococcaceae</taxon>
        <taxon>Pseudarthrobacter</taxon>
    </lineage>
</organism>